<dbReference type="Proteomes" id="UP000198510">
    <property type="component" value="Unassembled WGS sequence"/>
</dbReference>
<dbReference type="EMBL" id="FNFO01000001">
    <property type="protein sequence ID" value="SDJ94588.1"/>
    <property type="molecule type" value="Genomic_DNA"/>
</dbReference>
<dbReference type="RefSeq" id="WP_089678564.1">
    <property type="nucleotide sequence ID" value="NZ_FNFO01000001.1"/>
</dbReference>
<accession>A0A1G8XVL8</accession>
<evidence type="ECO:0000313" key="1">
    <source>
        <dbReference type="EMBL" id="SDJ94588.1"/>
    </source>
</evidence>
<evidence type="ECO:0000313" key="2">
    <source>
        <dbReference type="Proteomes" id="UP000198510"/>
    </source>
</evidence>
<proteinExistence type="predicted"/>
<dbReference type="AlphaFoldDB" id="A0A1G8XVL8"/>
<name>A0A1G8XVL8_9BACT</name>
<protein>
    <submittedName>
        <fullName evidence="1">Uncharacterized protein</fullName>
    </submittedName>
</protein>
<sequence>MRLSTFLTVFAVSALWGCRSQQIDLRPTPLTTRPALPHLTISLDEPELQAAYGTFPGVLVSEMPDTLASLGSVALKAVPNDPRLQDARVLLRRQLLQVSAATGEERGFVEGHVAGYQHYWRGGTVPLFGASLLSFGTLNLIGLPSHLYRTMVDVEVEVFDRQHRRIGYYQAVGEDAYATGLFFRGWGDHRRYSNAEALRDALVNISEQMARDADRLRTALSE</sequence>
<keyword evidence="2" id="KW-1185">Reference proteome</keyword>
<organism evidence="1 2">
    <name type="scientific">Catalinimonas alkaloidigena</name>
    <dbReference type="NCBI Taxonomy" id="1075417"/>
    <lineage>
        <taxon>Bacteria</taxon>
        <taxon>Pseudomonadati</taxon>
        <taxon>Bacteroidota</taxon>
        <taxon>Cytophagia</taxon>
        <taxon>Cytophagales</taxon>
        <taxon>Catalimonadaceae</taxon>
        <taxon>Catalinimonas</taxon>
    </lineage>
</organism>
<reference evidence="1 2" key="1">
    <citation type="submission" date="2016-10" db="EMBL/GenBank/DDBJ databases">
        <authorList>
            <person name="de Groot N.N."/>
        </authorList>
    </citation>
    <scope>NUCLEOTIDE SEQUENCE [LARGE SCALE GENOMIC DNA]</scope>
    <source>
        <strain evidence="1 2">DSM 25186</strain>
    </source>
</reference>
<gene>
    <name evidence="1" type="ORF">SAMN05421823_101489</name>
</gene>